<protein>
    <submittedName>
        <fullName evidence="3">Ovule protein</fullName>
    </submittedName>
</protein>
<dbReference type="AlphaFoldDB" id="A0A0R3RAJ8"/>
<reference evidence="3" key="1">
    <citation type="submission" date="2017-02" db="UniProtKB">
        <authorList>
            <consortium name="WormBaseParasite"/>
        </authorList>
    </citation>
    <scope>IDENTIFICATION</scope>
</reference>
<dbReference type="Proteomes" id="UP000280834">
    <property type="component" value="Unassembled WGS sequence"/>
</dbReference>
<organism evidence="3">
    <name type="scientific">Brugia timori</name>
    <dbReference type="NCBI Taxonomy" id="42155"/>
    <lineage>
        <taxon>Eukaryota</taxon>
        <taxon>Metazoa</taxon>
        <taxon>Ecdysozoa</taxon>
        <taxon>Nematoda</taxon>
        <taxon>Chromadorea</taxon>
        <taxon>Rhabditida</taxon>
        <taxon>Spirurina</taxon>
        <taxon>Spiruromorpha</taxon>
        <taxon>Filarioidea</taxon>
        <taxon>Onchocercidae</taxon>
        <taxon>Brugia</taxon>
    </lineage>
</organism>
<evidence type="ECO:0000313" key="2">
    <source>
        <dbReference type="Proteomes" id="UP000280834"/>
    </source>
</evidence>
<name>A0A0R3RAJ8_9BILA</name>
<gene>
    <name evidence="1" type="ORF">BTMF_LOCUS15033</name>
</gene>
<evidence type="ECO:0000313" key="1">
    <source>
        <dbReference type="EMBL" id="VDO52158.1"/>
    </source>
</evidence>
<reference evidence="1 2" key="2">
    <citation type="submission" date="2018-11" db="EMBL/GenBank/DDBJ databases">
        <authorList>
            <consortium name="Pathogen Informatics"/>
        </authorList>
    </citation>
    <scope>NUCLEOTIDE SEQUENCE [LARGE SCALE GENOMIC DNA]</scope>
</reference>
<proteinExistence type="predicted"/>
<accession>A0A0R3RAJ8</accession>
<sequence>MFDKMGVYFLSYVTNYSNIRVLHVSISKSVAAIRKLCNKTSHNASMREQNENEISEKRSKANSRLTKRFCKDIIKVRIP</sequence>
<dbReference type="WBParaSite" id="BTMF_0001706101-mRNA-1">
    <property type="protein sequence ID" value="BTMF_0001706101-mRNA-1"/>
    <property type="gene ID" value="BTMF_0001706101"/>
</dbReference>
<keyword evidence="2" id="KW-1185">Reference proteome</keyword>
<evidence type="ECO:0000313" key="3">
    <source>
        <dbReference type="WBParaSite" id="BTMF_0001706101-mRNA-1"/>
    </source>
</evidence>
<dbReference type="EMBL" id="UZAG01021964">
    <property type="protein sequence ID" value="VDO52158.1"/>
    <property type="molecule type" value="Genomic_DNA"/>
</dbReference>